<dbReference type="PROSITE" id="PS00963">
    <property type="entry name" value="RIBOSOMAL_S2_2"/>
    <property type="match status" value="1"/>
</dbReference>
<dbReference type="GO" id="GO:0003735">
    <property type="term" value="F:structural constituent of ribosome"/>
    <property type="evidence" value="ECO:0007669"/>
    <property type="project" value="InterPro"/>
</dbReference>
<dbReference type="GO" id="GO:0006412">
    <property type="term" value="P:translation"/>
    <property type="evidence" value="ECO:0007669"/>
    <property type="project" value="UniProtKB-UniRule"/>
</dbReference>
<dbReference type="FunFam" id="3.40.50.10490:FF:000030">
    <property type="entry name" value="30S ribosomal protein S2"/>
    <property type="match status" value="1"/>
</dbReference>
<evidence type="ECO:0000256" key="1">
    <source>
        <dbReference type="ARBA" id="ARBA00006242"/>
    </source>
</evidence>
<dbReference type="SUPFAM" id="SSF52313">
    <property type="entry name" value="Ribosomal protein S2"/>
    <property type="match status" value="1"/>
</dbReference>
<dbReference type="PANTHER" id="PTHR11489">
    <property type="entry name" value="40S RIBOSOMAL PROTEIN SA"/>
    <property type="match status" value="1"/>
</dbReference>
<dbReference type="STRING" id="604354.TSIB_0349"/>
<dbReference type="PRINTS" id="PR00395">
    <property type="entry name" value="RIBOSOMALS2"/>
</dbReference>
<dbReference type="InterPro" id="IPR005707">
    <property type="entry name" value="Ribosomal_uS2_euk/arc"/>
</dbReference>
<dbReference type="InterPro" id="IPR018130">
    <property type="entry name" value="Ribosomal_uS2_CS"/>
</dbReference>
<dbReference type="PROSITE" id="PS00962">
    <property type="entry name" value="RIBOSOMAL_S2_1"/>
    <property type="match status" value="1"/>
</dbReference>
<evidence type="ECO:0000256" key="4">
    <source>
        <dbReference type="ARBA" id="ARBA00035256"/>
    </source>
</evidence>
<dbReference type="EMBL" id="CP001463">
    <property type="protein sequence ID" value="ACS89415.1"/>
    <property type="molecule type" value="Genomic_DNA"/>
</dbReference>
<dbReference type="Proteomes" id="UP000009079">
    <property type="component" value="Chromosome"/>
</dbReference>
<dbReference type="InterPro" id="IPR001865">
    <property type="entry name" value="Ribosomal_uS2"/>
</dbReference>
<evidence type="ECO:0000256" key="3">
    <source>
        <dbReference type="ARBA" id="ARBA00023274"/>
    </source>
</evidence>
<accession>C6A1C0</accession>
<evidence type="ECO:0000313" key="7">
    <source>
        <dbReference type="EMBL" id="ACS89415.1"/>
    </source>
</evidence>
<keyword evidence="2 5" id="KW-0689">Ribosomal protein</keyword>
<evidence type="ECO:0000256" key="5">
    <source>
        <dbReference type="HAMAP-Rule" id="MF_00291"/>
    </source>
</evidence>
<dbReference type="HOGENOM" id="CLU_058171_3_0_2"/>
<proteinExistence type="inferred from homology"/>
<gene>
    <name evidence="5" type="primary">rps2</name>
    <name evidence="7" type="ordered locus">TSIB_0349</name>
</gene>
<dbReference type="NCBIfam" id="TIGR01012">
    <property type="entry name" value="uS2_euk_arch"/>
    <property type="match status" value="1"/>
</dbReference>
<dbReference type="InterPro" id="IPR023591">
    <property type="entry name" value="Ribosomal_uS2_flav_dom_sf"/>
</dbReference>
<keyword evidence="8" id="KW-1185">Reference proteome</keyword>
<dbReference type="Gene3D" id="3.40.50.10490">
    <property type="entry name" value="Glucose-6-phosphate isomerase like protein, domain 1"/>
    <property type="match status" value="1"/>
</dbReference>
<reference evidence="7 8" key="1">
    <citation type="journal article" date="2009" name="Appl. Environ. Microbiol.">
        <title>Metabolic versatility and indigenous origin of the archaeon Thermococcus sibiricus, isolated from a siberian oil reservoir, as revealed by genome analysis.</title>
        <authorList>
            <person name="Mardanov A.V."/>
            <person name="Ravin N.V."/>
            <person name="Svetlitchnyi V.A."/>
            <person name="Beletsky A.V."/>
            <person name="Miroshnichenko M.L."/>
            <person name="Bonch-Osmolovskaya E.A."/>
            <person name="Skryabin K.G."/>
        </authorList>
    </citation>
    <scope>NUCLEOTIDE SEQUENCE [LARGE SCALE GENOMIC DNA]</scope>
    <source>
        <strain evidence="8">DSM 12597 / MM 739</strain>
    </source>
</reference>
<dbReference type="Pfam" id="PF00318">
    <property type="entry name" value="Ribosomal_S2"/>
    <property type="match status" value="2"/>
</dbReference>
<comment type="similarity">
    <text evidence="1 5 6">Belongs to the universal ribosomal protein uS2 family.</text>
</comment>
<dbReference type="eggNOG" id="arCOG04245">
    <property type="taxonomic scope" value="Archaea"/>
</dbReference>
<dbReference type="AlphaFoldDB" id="C6A1C0"/>
<dbReference type="HAMAP" id="MF_00291_A">
    <property type="entry name" value="Ribosomal_uS2_A"/>
    <property type="match status" value="1"/>
</dbReference>
<dbReference type="InterPro" id="IPR023454">
    <property type="entry name" value="Ribosomal_uS2_arc"/>
</dbReference>
<protein>
    <recommendedName>
        <fullName evidence="4 5">Small ribosomal subunit protein uS2</fullName>
    </recommendedName>
</protein>
<dbReference type="GO" id="GO:0015935">
    <property type="term" value="C:small ribosomal subunit"/>
    <property type="evidence" value="ECO:0007669"/>
    <property type="project" value="InterPro"/>
</dbReference>
<sequence length="204" mass="23200">MKKMEEYLVPLDQYLAAGVHIGTQQKTKDMKRFIYRVRQDGLYVLDVRKTDERLRAAGKFLAKFDPDRILAVSVRLYGQKPVKKFGEITGARSIPGRFLPGSMTNPLVRNFFEPDVLVVTDPRADHQAMKEAIDIGIPVVALVDTENLLSYVDLAIPTNNKGRKSLALIYWILTREVLFNRGDITSREDFKVPIEEFEMRIGGG</sequence>
<evidence type="ECO:0000256" key="6">
    <source>
        <dbReference type="RuleBase" id="RU003631"/>
    </source>
</evidence>
<evidence type="ECO:0000256" key="2">
    <source>
        <dbReference type="ARBA" id="ARBA00022980"/>
    </source>
</evidence>
<keyword evidence="3 5" id="KW-0687">Ribonucleoprotein</keyword>
<evidence type="ECO:0000313" key="8">
    <source>
        <dbReference type="Proteomes" id="UP000009079"/>
    </source>
</evidence>
<dbReference type="KEGG" id="tsi:TSIB_0349"/>
<name>C6A1C0_THESM</name>
<dbReference type="CDD" id="cd01425">
    <property type="entry name" value="RPS2"/>
    <property type="match status" value="1"/>
</dbReference>
<organism evidence="7 8">
    <name type="scientific">Thermococcus sibiricus (strain DSM 12597 / MM 739)</name>
    <dbReference type="NCBI Taxonomy" id="604354"/>
    <lineage>
        <taxon>Archaea</taxon>
        <taxon>Methanobacteriati</taxon>
        <taxon>Methanobacteriota</taxon>
        <taxon>Thermococci</taxon>
        <taxon>Thermococcales</taxon>
        <taxon>Thermococcaceae</taxon>
        <taxon>Thermococcus</taxon>
    </lineage>
</organism>